<feature type="transmembrane region" description="Helical" evidence="6">
    <location>
        <begin position="40"/>
        <end position="60"/>
    </location>
</feature>
<dbReference type="Pfam" id="PF03706">
    <property type="entry name" value="LPG_synthase_TM"/>
    <property type="match status" value="1"/>
</dbReference>
<evidence type="ECO:0000256" key="4">
    <source>
        <dbReference type="ARBA" id="ARBA00022989"/>
    </source>
</evidence>
<evidence type="ECO:0000256" key="6">
    <source>
        <dbReference type="SAM" id="Phobius"/>
    </source>
</evidence>
<comment type="caution">
    <text evidence="7">The sequence shown here is derived from an EMBL/GenBank/DDBJ whole genome shotgun (WGS) entry which is preliminary data.</text>
</comment>
<dbReference type="InterPro" id="IPR022791">
    <property type="entry name" value="L-PG_synthase/AglD"/>
</dbReference>
<dbReference type="PANTHER" id="PTHR39087:SF2">
    <property type="entry name" value="UPF0104 MEMBRANE PROTEIN MJ1595"/>
    <property type="match status" value="1"/>
</dbReference>
<proteinExistence type="predicted"/>
<keyword evidence="5 6" id="KW-0472">Membrane</keyword>
<feature type="transmembrane region" description="Helical" evidence="6">
    <location>
        <begin position="326"/>
        <end position="344"/>
    </location>
</feature>
<feature type="transmembrane region" description="Helical" evidence="6">
    <location>
        <begin position="130"/>
        <end position="151"/>
    </location>
</feature>
<gene>
    <name evidence="7" type="ORF">EKD02_00635</name>
</gene>
<keyword evidence="2" id="KW-1003">Cell membrane</keyword>
<feature type="transmembrane region" description="Helical" evidence="6">
    <location>
        <begin position="163"/>
        <end position="184"/>
    </location>
</feature>
<comment type="subcellular location">
    <subcellularLocation>
        <location evidence="1">Cell membrane</location>
        <topology evidence="1">Multi-pass membrane protein</topology>
    </subcellularLocation>
</comment>
<evidence type="ECO:0000256" key="3">
    <source>
        <dbReference type="ARBA" id="ARBA00022692"/>
    </source>
</evidence>
<dbReference type="AlphaFoldDB" id="A0A3S0MRQ4"/>
<dbReference type="EMBL" id="RXYK01000001">
    <property type="protein sequence ID" value="RTY39937.1"/>
    <property type="molecule type" value="Genomic_DNA"/>
</dbReference>
<evidence type="ECO:0000313" key="7">
    <source>
        <dbReference type="EMBL" id="RTY39937.1"/>
    </source>
</evidence>
<sequence length="353" mass="39036">MEKKGKSVTQWTGYAGLAAGILLILYLFQSIDLGRSLFRISTIGFSSLFIMLPFFGLHFFETIAWTLVFPPGSRPISFFRLFKIQVISETVSMTLPAGMALGEPLRPFLCNRLMGISYPVSVAAVTVRKLLLSSMQGVYTIIGTLAGFMMLQRVSPAVTGFQGLGFFMLATGIAVCLIFLYFLLTALKGRSAQSIHSLLMMVPGKKVKSWLIRRESSFSDTDEHLRSFQGASPAALWKATFWYLVGWAMLAVESYIILRLLGAEISFPTVLAIDTTLVMLRALFFFIPSGLGIQDLGYMAFFQAVGMPEAVALGGAFILIRRFKEVLWYSAGYAVMFMSGIHLHDPQQAEGVQ</sequence>
<keyword evidence="4 6" id="KW-1133">Transmembrane helix</keyword>
<keyword evidence="3 6" id="KW-0812">Transmembrane</keyword>
<feature type="transmembrane region" description="Helical" evidence="6">
    <location>
        <begin position="265"/>
        <end position="287"/>
    </location>
</feature>
<evidence type="ECO:0000256" key="2">
    <source>
        <dbReference type="ARBA" id="ARBA00022475"/>
    </source>
</evidence>
<reference evidence="7 8" key="1">
    <citation type="submission" date="2018-12" db="EMBL/GenBank/DDBJ databases">
        <authorList>
            <person name="Lunina O.N."/>
            <person name="Grouzdev D.S."/>
            <person name="Gorlenko V.M."/>
            <person name="Savvichev A.S."/>
        </authorList>
    </citation>
    <scope>NUCLEOTIDE SEQUENCE [LARGE SCALE GENOMIC DNA]</scope>
    <source>
        <strain evidence="7 8">BrKhr-17</strain>
    </source>
</reference>
<feature type="transmembrane region" description="Helical" evidence="6">
    <location>
        <begin position="299"/>
        <end position="319"/>
    </location>
</feature>
<dbReference type="PANTHER" id="PTHR39087">
    <property type="entry name" value="UPF0104 MEMBRANE PROTEIN MJ1595"/>
    <property type="match status" value="1"/>
</dbReference>
<accession>A0A3S0MRQ4</accession>
<evidence type="ECO:0000256" key="1">
    <source>
        <dbReference type="ARBA" id="ARBA00004651"/>
    </source>
</evidence>
<protein>
    <submittedName>
        <fullName evidence="7">Flippase-like domain-containing protein</fullName>
    </submittedName>
</protein>
<organism evidence="7 8">
    <name type="scientific">Chlorobium phaeovibrioides</name>
    <dbReference type="NCBI Taxonomy" id="1094"/>
    <lineage>
        <taxon>Bacteria</taxon>
        <taxon>Pseudomonadati</taxon>
        <taxon>Chlorobiota</taxon>
        <taxon>Chlorobiia</taxon>
        <taxon>Chlorobiales</taxon>
        <taxon>Chlorobiaceae</taxon>
        <taxon>Chlorobium/Pelodictyon group</taxon>
        <taxon>Chlorobium</taxon>
    </lineage>
</organism>
<name>A0A3S0MRQ4_CHLPH</name>
<evidence type="ECO:0000313" key="8">
    <source>
        <dbReference type="Proteomes" id="UP000279908"/>
    </source>
</evidence>
<feature type="transmembrane region" description="Helical" evidence="6">
    <location>
        <begin position="12"/>
        <end position="28"/>
    </location>
</feature>
<dbReference type="RefSeq" id="WP_126341482.1">
    <property type="nucleotide sequence ID" value="NZ_RXYJ01000001.1"/>
</dbReference>
<evidence type="ECO:0000256" key="5">
    <source>
        <dbReference type="ARBA" id="ARBA00023136"/>
    </source>
</evidence>
<dbReference type="GO" id="GO:0005886">
    <property type="term" value="C:plasma membrane"/>
    <property type="evidence" value="ECO:0007669"/>
    <property type="project" value="UniProtKB-SubCell"/>
</dbReference>
<dbReference type="Proteomes" id="UP000279908">
    <property type="component" value="Unassembled WGS sequence"/>
</dbReference>